<dbReference type="InterPro" id="IPR017871">
    <property type="entry name" value="ABC_transporter-like_CS"/>
</dbReference>
<evidence type="ECO:0000313" key="6">
    <source>
        <dbReference type="Proteomes" id="UP000186102"/>
    </source>
</evidence>
<dbReference type="AlphaFoldDB" id="A0A1Q8QKC0"/>
<evidence type="ECO:0000259" key="4">
    <source>
        <dbReference type="PROSITE" id="PS50893"/>
    </source>
</evidence>
<protein>
    <submittedName>
        <fullName evidence="5">ABC transporter, ATP-binding protein</fullName>
    </submittedName>
</protein>
<keyword evidence="1" id="KW-0813">Transport</keyword>
<feature type="domain" description="ABC transporter" evidence="4">
    <location>
        <begin position="18"/>
        <end position="249"/>
    </location>
</feature>
<dbReference type="Pfam" id="PF00005">
    <property type="entry name" value="ABC_tran"/>
    <property type="match status" value="1"/>
</dbReference>
<evidence type="ECO:0000256" key="1">
    <source>
        <dbReference type="ARBA" id="ARBA00022448"/>
    </source>
</evidence>
<reference evidence="5 6" key="1">
    <citation type="submission" date="2016-09" db="EMBL/GenBank/DDBJ databases">
        <title>Complete genome of Desulfosporosinus sp. OL.</title>
        <authorList>
            <person name="Mardanov A."/>
            <person name="Beletsky A."/>
            <person name="Panova A."/>
            <person name="Karnachuk O."/>
            <person name="Ravin N."/>
        </authorList>
    </citation>
    <scope>NUCLEOTIDE SEQUENCE [LARGE SCALE GENOMIC DNA]</scope>
    <source>
        <strain evidence="5 6">OL</strain>
    </source>
</reference>
<dbReference type="SUPFAM" id="SSF52540">
    <property type="entry name" value="P-loop containing nucleoside triphosphate hydrolases"/>
    <property type="match status" value="1"/>
</dbReference>
<evidence type="ECO:0000313" key="5">
    <source>
        <dbReference type="EMBL" id="OLN27803.1"/>
    </source>
</evidence>
<dbReference type="PROSITE" id="PS00211">
    <property type="entry name" value="ABC_TRANSPORTER_1"/>
    <property type="match status" value="1"/>
</dbReference>
<dbReference type="PANTHER" id="PTHR42939">
    <property type="entry name" value="ABC TRANSPORTER ATP-BINDING PROTEIN ALBC-RELATED"/>
    <property type="match status" value="1"/>
</dbReference>
<dbReference type="InterPro" id="IPR027417">
    <property type="entry name" value="P-loop_NTPase"/>
</dbReference>
<dbReference type="InterPro" id="IPR003593">
    <property type="entry name" value="AAA+_ATPase"/>
</dbReference>
<comment type="caution">
    <text evidence="5">The sequence shown here is derived from an EMBL/GenBank/DDBJ whole genome shotgun (WGS) entry which is preliminary data.</text>
</comment>
<evidence type="ECO:0000256" key="2">
    <source>
        <dbReference type="ARBA" id="ARBA00022741"/>
    </source>
</evidence>
<keyword evidence="3 5" id="KW-0067">ATP-binding</keyword>
<dbReference type="GO" id="GO:0016887">
    <property type="term" value="F:ATP hydrolysis activity"/>
    <property type="evidence" value="ECO:0007669"/>
    <property type="project" value="InterPro"/>
</dbReference>
<accession>A0A1Q8QKC0</accession>
<evidence type="ECO:0000256" key="3">
    <source>
        <dbReference type="ARBA" id="ARBA00022840"/>
    </source>
</evidence>
<dbReference type="Gene3D" id="3.40.50.300">
    <property type="entry name" value="P-loop containing nucleotide triphosphate hydrolases"/>
    <property type="match status" value="1"/>
</dbReference>
<keyword evidence="6" id="KW-1185">Reference proteome</keyword>
<dbReference type="Proteomes" id="UP000186102">
    <property type="component" value="Unassembled WGS sequence"/>
</dbReference>
<dbReference type="GO" id="GO:0005524">
    <property type="term" value="F:ATP binding"/>
    <property type="evidence" value="ECO:0007669"/>
    <property type="project" value="UniProtKB-KW"/>
</dbReference>
<keyword evidence="2" id="KW-0547">Nucleotide-binding</keyword>
<dbReference type="SMART" id="SM00382">
    <property type="entry name" value="AAA"/>
    <property type="match status" value="1"/>
</dbReference>
<dbReference type="InterPro" id="IPR003439">
    <property type="entry name" value="ABC_transporter-like_ATP-bd"/>
</dbReference>
<dbReference type="InterPro" id="IPR051782">
    <property type="entry name" value="ABC_Transporter_VariousFunc"/>
</dbReference>
<sequence length="307" mass="34955">MFNQPLAPRETQSLDSPVMTDSILTVNNLTKHFKDFTLKNVSFQLPRGYIMGFIGPNGAGKSTTIKLIMNLLRKDGGQISVFGLDNLKYELAVKNRTAFVFDENHYYEELTLRKMGQIVASFYKHWEPQTFDKYLKDFELHSNKKIKELSKGMKMKFSLAVALSHGAELLIMDEPTAGLDPLVRSELLDILATMIQDERKSVLFSTHITSDLDKIADFVTFIHHGEIVLSTSKDDILEKYGLVKGATDLLNEETKSLFLGIKTHNYGFEGLVRDKEMARHFFNERAVVEKPTLEDLLIYTARGVQHD</sequence>
<dbReference type="STRING" id="1888891.DSOL_4351"/>
<proteinExistence type="predicted"/>
<dbReference type="CDD" id="cd03230">
    <property type="entry name" value="ABC_DR_subfamily_A"/>
    <property type="match status" value="1"/>
</dbReference>
<gene>
    <name evidence="5" type="ORF">DSOL_4351</name>
</gene>
<dbReference type="PROSITE" id="PS50893">
    <property type="entry name" value="ABC_TRANSPORTER_2"/>
    <property type="match status" value="1"/>
</dbReference>
<organism evidence="5 6">
    <name type="scientific">Desulfosporosinus metallidurans</name>
    <dbReference type="NCBI Taxonomy" id="1888891"/>
    <lineage>
        <taxon>Bacteria</taxon>
        <taxon>Bacillati</taxon>
        <taxon>Bacillota</taxon>
        <taxon>Clostridia</taxon>
        <taxon>Eubacteriales</taxon>
        <taxon>Desulfitobacteriaceae</taxon>
        <taxon>Desulfosporosinus</taxon>
    </lineage>
</organism>
<name>A0A1Q8QKC0_9FIRM</name>
<dbReference type="RefSeq" id="WP_235838930.1">
    <property type="nucleotide sequence ID" value="NZ_MLBF01000051.1"/>
</dbReference>
<dbReference type="PANTHER" id="PTHR42939:SF3">
    <property type="entry name" value="ABC TRANSPORTER ATP-BINDING COMPONENT"/>
    <property type="match status" value="1"/>
</dbReference>
<dbReference type="EMBL" id="MLBF01000051">
    <property type="protein sequence ID" value="OLN27803.1"/>
    <property type="molecule type" value="Genomic_DNA"/>
</dbReference>